<dbReference type="InterPro" id="IPR005746">
    <property type="entry name" value="Thioredoxin"/>
</dbReference>
<gene>
    <name evidence="8" type="primary">TXNDC8</name>
</gene>
<evidence type="ECO:0000256" key="3">
    <source>
        <dbReference type="ARBA" id="ARBA00023284"/>
    </source>
</evidence>
<feature type="site" description="Deprotonates C-terminal active site Cys" evidence="5">
    <location>
        <position position="25"/>
    </location>
</feature>
<reference evidence="9" key="1">
    <citation type="submission" date="2018-12" db="EMBL/GenBank/DDBJ databases">
        <authorList>
            <person name="Yazar S."/>
        </authorList>
    </citation>
    <scope>NUCLEOTIDE SEQUENCE [LARGE SCALE GENOMIC DNA]</scope>
</reference>
<reference evidence="8" key="3">
    <citation type="submission" date="2025-09" db="UniProtKB">
        <authorList>
            <consortium name="Ensembl"/>
        </authorList>
    </citation>
    <scope>IDENTIFICATION</scope>
</reference>
<dbReference type="GeneTree" id="ENSGT00940000162445"/>
<evidence type="ECO:0000313" key="9">
    <source>
        <dbReference type="Proteomes" id="UP000314987"/>
    </source>
</evidence>
<feature type="domain" description="Thioredoxin" evidence="7">
    <location>
        <begin position="1"/>
        <end position="104"/>
    </location>
</feature>
<dbReference type="PRINTS" id="PR00421">
    <property type="entry name" value="THIOREDOXIN"/>
</dbReference>
<evidence type="ECO:0000256" key="5">
    <source>
        <dbReference type="PIRSR" id="PIRSR000077-1"/>
    </source>
</evidence>
<dbReference type="FunFam" id="3.40.30.10:FF:000245">
    <property type="entry name" value="Thioredoxin"/>
    <property type="match status" value="1"/>
</dbReference>
<protein>
    <recommendedName>
        <fullName evidence="4">Thioredoxin</fullName>
    </recommendedName>
</protein>
<organism evidence="8 9">
    <name type="scientific">Vombatus ursinus</name>
    <name type="common">Common wombat</name>
    <dbReference type="NCBI Taxonomy" id="29139"/>
    <lineage>
        <taxon>Eukaryota</taxon>
        <taxon>Metazoa</taxon>
        <taxon>Chordata</taxon>
        <taxon>Craniata</taxon>
        <taxon>Vertebrata</taxon>
        <taxon>Euteleostomi</taxon>
        <taxon>Mammalia</taxon>
        <taxon>Metatheria</taxon>
        <taxon>Diprotodontia</taxon>
        <taxon>Vombatidae</taxon>
        <taxon>Vombatus</taxon>
    </lineage>
</organism>
<evidence type="ECO:0000256" key="2">
    <source>
        <dbReference type="ARBA" id="ARBA00023157"/>
    </source>
</evidence>
<dbReference type="AlphaFoldDB" id="A0A4X2KMH7"/>
<evidence type="ECO:0000313" key="8">
    <source>
        <dbReference type="Ensembl" id="ENSVURP00010010560.1"/>
    </source>
</evidence>
<dbReference type="InterPro" id="IPR013766">
    <property type="entry name" value="Thioredoxin_domain"/>
</dbReference>
<dbReference type="STRING" id="29139.ENSVURP00010010560"/>
<keyword evidence="3 6" id="KW-0676">Redox-active center</keyword>
<feature type="site" description="Contributes to redox potential value" evidence="5">
    <location>
        <position position="33"/>
    </location>
</feature>
<dbReference type="GO" id="GO:0015035">
    <property type="term" value="F:protein-disulfide reductase activity"/>
    <property type="evidence" value="ECO:0007669"/>
    <property type="project" value="InterPro"/>
</dbReference>
<dbReference type="RefSeq" id="XP_027694894.1">
    <property type="nucleotide sequence ID" value="XM_027839093.1"/>
</dbReference>
<dbReference type="PROSITE" id="PS00194">
    <property type="entry name" value="THIOREDOXIN_1"/>
    <property type="match status" value="1"/>
</dbReference>
<evidence type="ECO:0000256" key="4">
    <source>
        <dbReference type="PIRNR" id="PIRNR000077"/>
    </source>
</evidence>
<dbReference type="GeneID" id="114025628"/>
<sequence length="104" mass="11789">MQSIKNMREFENFLKNAGSKLVVVDFSAKWCGPCKRIGPVVHEMAMRYENVVFANVDVDAAAEVACSCQVKAMPTFQMYKESQKIFEFCGADAKKLEEKIQELI</sequence>
<dbReference type="Proteomes" id="UP000314987">
    <property type="component" value="Unassembled WGS sequence"/>
</dbReference>
<evidence type="ECO:0000256" key="1">
    <source>
        <dbReference type="ARBA" id="ARBA00022799"/>
    </source>
</evidence>
<dbReference type="GO" id="GO:0005794">
    <property type="term" value="C:Golgi apparatus"/>
    <property type="evidence" value="ECO:0007669"/>
    <property type="project" value="Ensembl"/>
</dbReference>
<reference evidence="8" key="2">
    <citation type="submission" date="2025-08" db="UniProtKB">
        <authorList>
            <consortium name="Ensembl"/>
        </authorList>
    </citation>
    <scope>IDENTIFICATION</scope>
</reference>
<name>A0A4X2KMH7_VOMUR</name>
<feature type="active site" description="Nucleophile" evidence="5">
    <location>
        <position position="31"/>
    </location>
</feature>
<dbReference type="GO" id="GO:0007283">
    <property type="term" value="P:spermatogenesis"/>
    <property type="evidence" value="ECO:0007669"/>
    <property type="project" value="Ensembl"/>
</dbReference>
<dbReference type="OrthoDB" id="2121326at2759"/>
<keyword evidence="9" id="KW-1185">Reference proteome</keyword>
<dbReference type="Gene3D" id="3.40.30.10">
    <property type="entry name" value="Glutaredoxin"/>
    <property type="match status" value="1"/>
</dbReference>
<dbReference type="CDD" id="cd02947">
    <property type="entry name" value="TRX_family"/>
    <property type="match status" value="1"/>
</dbReference>
<dbReference type="Pfam" id="PF00085">
    <property type="entry name" value="Thioredoxin"/>
    <property type="match status" value="1"/>
</dbReference>
<feature type="site" description="Contributes to redox potential value" evidence="5">
    <location>
        <position position="32"/>
    </location>
</feature>
<dbReference type="CTD" id="255220"/>
<keyword evidence="1" id="KW-0702">S-nitrosylation</keyword>
<comment type="similarity">
    <text evidence="4">Belongs to the thioredoxin family.</text>
</comment>
<feature type="active site" description="Nucleophile" evidence="5">
    <location>
        <position position="34"/>
    </location>
</feature>
<dbReference type="InterPro" id="IPR017937">
    <property type="entry name" value="Thioredoxin_CS"/>
</dbReference>
<keyword evidence="2 6" id="KW-1015">Disulfide bond</keyword>
<dbReference type="PIRSF" id="PIRSF000077">
    <property type="entry name" value="Thioredoxin"/>
    <property type="match status" value="1"/>
</dbReference>
<evidence type="ECO:0000256" key="6">
    <source>
        <dbReference type="PIRSR" id="PIRSR000077-4"/>
    </source>
</evidence>
<dbReference type="Ensembl" id="ENSVURT00010011977.1">
    <property type="protein sequence ID" value="ENSVURP00010010560.1"/>
    <property type="gene ID" value="ENSVURG00010008167.1"/>
</dbReference>
<accession>A0A4X2KMH7</accession>
<dbReference type="OMA" id="RIICCYG"/>
<dbReference type="InterPro" id="IPR036249">
    <property type="entry name" value="Thioredoxin-like_sf"/>
</dbReference>
<dbReference type="PANTHER" id="PTHR46115">
    <property type="entry name" value="THIOREDOXIN-LIKE PROTEIN 1"/>
    <property type="match status" value="1"/>
</dbReference>
<evidence type="ECO:0000259" key="7">
    <source>
        <dbReference type="PROSITE" id="PS51352"/>
    </source>
</evidence>
<dbReference type="SUPFAM" id="SSF52833">
    <property type="entry name" value="Thioredoxin-like"/>
    <property type="match status" value="1"/>
</dbReference>
<feature type="disulfide bond" description="Redox-active" evidence="6">
    <location>
        <begin position="31"/>
        <end position="34"/>
    </location>
</feature>
<dbReference type="PROSITE" id="PS51352">
    <property type="entry name" value="THIOREDOXIN_2"/>
    <property type="match status" value="1"/>
</dbReference>
<proteinExistence type="inferred from homology"/>